<comment type="caution">
    <text evidence="1">The sequence shown here is derived from an EMBL/GenBank/DDBJ whole genome shotgun (WGS) entry which is preliminary data.</text>
</comment>
<name>A0ABT1FQM8_9BACT</name>
<dbReference type="Proteomes" id="UP001204772">
    <property type="component" value="Unassembled WGS sequence"/>
</dbReference>
<sequence>MDFSTLNELFDGTFQKNFLKHLQKLPKESLSQEVIDIINKHTKGGGLPKEFEEDFSLTIYVNMSLEDDSLPDFNTFQALKHKYYTGIINQKRAVLLDEFNKWQFQVASTPSNQPLAERIELLLGQLKLIEHQLLNNLSLAFYRDGIIDALNDIKQGLGEFQHIAIRYEKPTKKEDFLKFYTDILETEQGFEENILDGFFKKRVKINSLTFAEDQDVLTNDPFEHSYYVIPFKTYFQQKTSAIYFKMSMWLNTQPAESQIMEAAAFINQINSYIKKAQQYTIRQRYAEIENVLLKGDDGIPYSLEVPAFFTQETSLETRFPSVRQSLEEISKSISEKHLPESEFMHENRGRGDKKTSNSRNSVTKYGFYIDNNSKSISIIDSIWNALKSENLIHNRTKFSIFRKVFNQGIIKEKIDWLGDINQLYYFVKLLTENTEYNNTSNKNKWQITVDCFKVRGKTIEINQLQRTKNPSSKNRRPILEIINKFKKMK</sequence>
<gene>
    <name evidence="1" type="ORF">NCI00_16545</name>
</gene>
<evidence type="ECO:0000313" key="1">
    <source>
        <dbReference type="EMBL" id="MCP1384057.1"/>
    </source>
</evidence>
<accession>A0ABT1FQM8</accession>
<proteinExistence type="predicted"/>
<dbReference type="EMBL" id="JAMZEL010000006">
    <property type="protein sequence ID" value="MCP1384057.1"/>
    <property type="molecule type" value="Genomic_DNA"/>
</dbReference>
<organism evidence="1 2">
    <name type="scientific">Runella salmonicolor</name>
    <dbReference type="NCBI Taxonomy" id="2950278"/>
    <lineage>
        <taxon>Bacteria</taxon>
        <taxon>Pseudomonadati</taxon>
        <taxon>Bacteroidota</taxon>
        <taxon>Cytophagia</taxon>
        <taxon>Cytophagales</taxon>
        <taxon>Spirosomataceae</taxon>
        <taxon>Runella</taxon>
    </lineage>
</organism>
<protein>
    <submittedName>
        <fullName evidence="1">Uncharacterized protein</fullName>
    </submittedName>
</protein>
<reference evidence="1 2" key="1">
    <citation type="submission" date="2022-06" db="EMBL/GenBank/DDBJ databases">
        <title>Runella sp. S5 genome sequencing.</title>
        <authorList>
            <person name="Park S."/>
        </authorList>
    </citation>
    <scope>NUCLEOTIDE SEQUENCE [LARGE SCALE GENOMIC DNA]</scope>
    <source>
        <strain evidence="1 2">S5</strain>
    </source>
</reference>
<evidence type="ECO:0000313" key="2">
    <source>
        <dbReference type="Proteomes" id="UP001204772"/>
    </source>
</evidence>
<keyword evidence="2" id="KW-1185">Reference proteome</keyword>
<dbReference type="RefSeq" id="WP_253529312.1">
    <property type="nucleotide sequence ID" value="NZ_JAMZEL010000006.1"/>
</dbReference>